<dbReference type="PANTHER" id="PTHR24273:SF32">
    <property type="entry name" value="HYALIN"/>
    <property type="match status" value="1"/>
</dbReference>
<dbReference type="Proteomes" id="UP000023772">
    <property type="component" value="Chromosome"/>
</dbReference>
<dbReference type="PROSITE" id="PS00018">
    <property type="entry name" value="EF_HAND_1"/>
    <property type="match status" value="1"/>
</dbReference>
<dbReference type="Pfam" id="PF23237">
    <property type="entry name" value="HYR_4C"/>
    <property type="match status" value="2"/>
</dbReference>
<protein>
    <recommendedName>
        <fullName evidence="2">HYR domain-containing protein</fullName>
    </recommendedName>
</protein>
<dbReference type="SUPFAM" id="SSF103647">
    <property type="entry name" value="TSP type-3 repeat"/>
    <property type="match status" value="1"/>
</dbReference>
<feature type="domain" description="HYR" evidence="2">
    <location>
        <begin position="1175"/>
        <end position="1257"/>
    </location>
</feature>
<accession>A0ABM5QEQ8</accession>
<dbReference type="InterPro" id="IPR013783">
    <property type="entry name" value="Ig-like_fold"/>
</dbReference>
<dbReference type="Pfam" id="PF13585">
    <property type="entry name" value="CHU_C"/>
    <property type="match status" value="1"/>
</dbReference>
<dbReference type="Gene3D" id="2.60.40.10">
    <property type="entry name" value="Immunoglobulins"/>
    <property type="match status" value="3"/>
</dbReference>
<dbReference type="InterPro" id="IPR028974">
    <property type="entry name" value="TSP_type-3_rpt"/>
</dbReference>
<gene>
    <name evidence="3" type="ORF">FH5T_14305</name>
</gene>
<dbReference type="InterPro" id="IPR003410">
    <property type="entry name" value="HYR_dom"/>
</dbReference>
<dbReference type="Gene3D" id="4.10.1080.10">
    <property type="entry name" value="TSP type-3 repeat"/>
    <property type="match status" value="1"/>
</dbReference>
<dbReference type="Pfam" id="PF02494">
    <property type="entry name" value="HYR"/>
    <property type="match status" value="1"/>
</dbReference>
<evidence type="ECO:0000256" key="1">
    <source>
        <dbReference type="ARBA" id="ARBA00022737"/>
    </source>
</evidence>
<evidence type="ECO:0000313" key="3">
    <source>
        <dbReference type="EMBL" id="AHW62064.1"/>
    </source>
</evidence>
<proteinExistence type="predicted"/>
<sequence length="1682" mass="181424">MIGNTNLTLYNYNDNRNNSQNYMIYVDEDTDGSTQNSSSATLQFSTENDALPGCSNVIYAGLYWTGRMYYGSNLSSTERLAMRTVKFKAPGGSYQTLQANDDEIRYPGDNDMYAGYIEVTDIVKNAGEGEYWLADMALSQGNGGSTGYYGGWGLVVVYENSKMKWRDITVFDGYAYVQGSTANHTLEVSGFNTVQAGPNEEMVPVDIKMGFMAGEGDVGISGDYFEIQKQVDNSYMRLSHTGNTTENFFNSSIETGGNLRNPNLPNNTGLDISMFNVVNTDNEVIANSQTSTKFRYGSTQDTYVIFSIVFAVDAYIPETEAIVTNTAINGVPNPVSLFTDPGHILDIEVELKNKGTEATDNTLIVIPIPYTASFVENSISSTIYPPLNSSNAAPVFDPNLGATGSIVWDIGNFPLPSDPDHLLASISFQLKATEDCSILINPNCTPRIAITGTTSGVGATTGTPFEHGFIQGHETSGNCVGEPIPSPLYIDFDDAAVGEHCTGDPDDYNREFYYCNRDGLPVQVAEVEAHFPPGSRFYNEYPINDQSTEFTADDPFPATIGTATYYAIPPGITNCFFVFDIIIDDVRSTPTVNDVDYCLNDAAVALTATPSNPSYNLYYYTDNNPSTTAQTSIIPSTANAGQTTYYIAEGLSNACISPNRAPIVVSVIAPPSCEITGSSSVCPSSTNNIYSAPAGMDSYSWSITSGTATLNGASDEQTVEVIAGSCNEDFTLELTVTNSNECSSTCSLDVKVEDDVDPTWTVEPSDMTSVACDPATNATAFANWLASFSGTDECGTATVTHNSPGLSDGCGATGTETVTFTLTDECGNDITKDATFTIIDDTDPTIDNSEKEDLTVECADDWSADLQAWLNNAAGATASDLCGDVEWSNNYDANNLSDLCGATGAVTVTFTATDECQNTATTTAVFTIEDTTDPTIDNTNLSNIEIECGIDQVNKLSDWLANNAGATATDNCSGVTWSNNYGEEDDVDCDNGAITVIFTATDACGNESTTSASYSIQDNTAPEFVEELPADVTVECDAIPAAAVLTATDNCGEATVAMMETSTEPETCDNYTITRVWTATDECGNETVHTQVITVKDETKPVFVEELPADVTVECDAIPAAAVLTATDNCGEATVAMMETSTEPETCDNYTITRVWTATDECGNETVHTQVITVKDETAPEVSCNDITVQLDANGVATITVDDINGGATDNCGTIDTMFISQETFNCDNVGENQVTLTAIDECGNEATCTATVTVEEGDADCGFDPFKANDDILTLIYCPGETVSGELDLFANDEGFTRENVSFTILTDLPNGVSATDGNLIYVNEEPTEAVITFTYSVCHTVNTENCDTAEVTIVVLLDTDCDGVPNNDDIDDDDDGILDIIEEENALDQTSLDSDGDGIVDRLDIDSDNDGIVDNIEWQSTIAEDGEYDYILPLGIDSNGDGWDDAYDPTSNGITYEPWDMDLDGTPDYLDTDTDSEGEDDNVEGWDEFPNDSIADVSFIGSDADGDGLDDAYDTYNTTTEGWTRGQNAIGSNAYLQDTDADGVRDWRDAVDDRTPPEQFACGEPVIPNAFSPNQDGYNDYFKIMIYCTGDQGGSDERVLGDDFNDARIEIFNRWGNLVYEQERYGNESYWGDVDAWWDGSSMHDMQLGDNQLPTATYYYILYFNDGSREPITGFVFLNN</sequence>
<dbReference type="InterPro" id="IPR018247">
    <property type="entry name" value="EF_Hand_1_Ca_BS"/>
</dbReference>
<evidence type="ECO:0000259" key="2">
    <source>
        <dbReference type="PROSITE" id="PS50825"/>
    </source>
</evidence>
<name>A0ABM5QEQ8_9BACT</name>
<reference evidence="3 4" key="1">
    <citation type="submission" date="2014-03" db="EMBL/GenBank/DDBJ databases">
        <title>Complete genome sequence of a deeply braunched marine Bacteroidia bacterium Draconibacterium orientale type strain FH5T.</title>
        <authorList>
            <person name="Li X."/>
            <person name="Wang X."/>
            <person name="Xie Z."/>
            <person name="Du Z."/>
            <person name="Chen G."/>
        </authorList>
    </citation>
    <scope>NUCLEOTIDE SEQUENCE [LARGE SCALE GENOMIC DNA]</scope>
    <source>
        <strain evidence="3 4">FH5</strain>
    </source>
</reference>
<evidence type="ECO:0000313" key="4">
    <source>
        <dbReference type="Proteomes" id="UP000023772"/>
    </source>
</evidence>
<keyword evidence="4" id="KW-1185">Reference proteome</keyword>
<dbReference type="InterPro" id="IPR057078">
    <property type="entry name" value="HYR-4C"/>
</dbReference>
<dbReference type="PROSITE" id="PS50825">
    <property type="entry name" value="HYR"/>
    <property type="match status" value="1"/>
</dbReference>
<dbReference type="PANTHER" id="PTHR24273">
    <property type="entry name" value="FI04643P-RELATED"/>
    <property type="match status" value="1"/>
</dbReference>
<organism evidence="3 4">
    <name type="scientific">Draconibacterium orientale</name>
    <dbReference type="NCBI Taxonomy" id="1168034"/>
    <lineage>
        <taxon>Bacteria</taxon>
        <taxon>Pseudomonadati</taxon>
        <taxon>Bacteroidota</taxon>
        <taxon>Bacteroidia</taxon>
        <taxon>Marinilabiliales</taxon>
        <taxon>Prolixibacteraceae</taxon>
        <taxon>Draconibacterium</taxon>
    </lineage>
</organism>
<keyword evidence="1" id="KW-0677">Repeat</keyword>
<dbReference type="EMBL" id="CP007451">
    <property type="protein sequence ID" value="AHW62064.1"/>
    <property type="molecule type" value="Genomic_DNA"/>
</dbReference>